<dbReference type="AlphaFoldDB" id="A0A2A6B514"/>
<reference evidence="2" key="2">
    <citation type="submission" date="2022-06" db="UniProtKB">
        <authorList>
            <consortium name="EnsemblMetazoa"/>
        </authorList>
    </citation>
    <scope>IDENTIFICATION</scope>
    <source>
        <strain evidence="2">PS312</strain>
    </source>
</reference>
<evidence type="ECO:0000313" key="2">
    <source>
        <dbReference type="EnsemblMetazoa" id="PPA44778.1"/>
    </source>
</evidence>
<accession>A0A2A6B514</accession>
<evidence type="ECO:0000256" key="1">
    <source>
        <dbReference type="SAM" id="MobiDB-lite"/>
    </source>
</evidence>
<feature type="compositionally biased region" description="Basic and acidic residues" evidence="1">
    <location>
        <begin position="37"/>
        <end position="49"/>
    </location>
</feature>
<evidence type="ECO:0000313" key="3">
    <source>
        <dbReference type="Proteomes" id="UP000005239"/>
    </source>
</evidence>
<name>A0A2A6B514_PRIPA</name>
<dbReference type="Proteomes" id="UP000005239">
    <property type="component" value="Unassembled WGS sequence"/>
</dbReference>
<organism evidence="2 3">
    <name type="scientific">Pristionchus pacificus</name>
    <name type="common">Parasitic nematode worm</name>
    <dbReference type="NCBI Taxonomy" id="54126"/>
    <lineage>
        <taxon>Eukaryota</taxon>
        <taxon>Metazoa</taxon>
        <taxon>Ecdysozoa</taxon>
        <taxon>Nematoda</taxon>
        <taxon>Chromadorea</taxon>
        <taxon>Rhabditida</taxon>
        <taxon>Rhabditina</taxon>
        <taxon>Diplogasteromorpha</taxon>
        <taxon>Diplogasteroidea</taxon>
        <taxon>Neodiplogasteridae</taxon>
        <taxon>Pristionchus</taxon>
    </lineage>
</organism>
<feature type="region of interest" description="Disordered" evidence="1">
    <location>
        <begin position="28"/>
        <end position="49"/>
    </location>
</feature>
<keyword evidence="3" id="KW-1185">Reference proteome</keyword>
<proteinExistence type="predicted"/>
<accession>A0A8R1V574</accession>
<gene>
    <name evidence="2" type="primary">WBGene00283147</name>
</gene>
<reference evidence="3" key="1">
    <citation type="journal article" date="2008" name="Nat. Genet.">
        <title>The Pristionchus pacificus genome provides a unique perspective on nematode lifestyle and parasitism.</title>
        <authorList>
            <person name="Dieterich C."/>
            <person name="Clifton S.W."/>
            <person name="Schuster L.N."/>
            <person name="Chinwalla A."/>
            <person name="Delehaunty K."/>
            <person name="Dinkelacker I."/>
            <person name="Fulton L."/>
            <person name="Fulton R."/>
            <person name="Godfrey J."/>
            <person name="Minx P."/>
            <person name="Mitreva M."/>
            <person name="Roeseler W."/>
            <person name="Tian H."/>
            <person name="Witte H."/>
            <person name="Yang S.P."/>
            <person name="Wilson R.K."/>
            <person name="Sommer R.J."/>
        </authorList>
    </citation>
    <scope>NUCLEOTIDE SEQUENCE [LARGE SCALE GENOMIC DNA]</scope>
    <source>
        <strain evidence="3">PS312</strain>
    </source>
</reference>
<sequence length="74" mass="8652">MEDSCTDSGAMTERLRYLINDPILQENETCKTRKQRRDQQVKTNRVEREQKSIHNNTILETGIDSKGVIVDRMN</sequence>
<dbReference type="EnsemblMetazoa" id="PPA44778.1">
    <property type="protein sequence ID" value="PPA44778.1"/>
    <property type="gene ID" value="WBGene00283147"/>
</dbReference>
<protein>
    <submittedName>
        <fullName evidence="2">Uncharacterized protein</fullName>
    </submittedName>
</protein>